<dbReference type="RefSeq" id="WP_179711607.1">
    <property type="nucleotide sequence ID" value="NZ_JACCAS010000002.1"/>
</dbReference>
<dbReference type="PANTHER" id="PTHR42756:SF1">
    <property type="entry name" value="TRANSCRIPTIONAL REPRESSOR OF EMRAB OPERON"/>
    <property type="match status" value="1"/>
</dbReference>
<evidence type="ECO:0000313" key="5">
    <source>
        <dbReference type="EMBL" id="NYH15697.1"/>
    </source>
</evidence>
<keyword evidence="2 5" id="KW-0238">DNA-binding</keyword>
<reference evidence="7 8" key="1">
    <citation type="submission" date="2020-07" db="EMBL/GenBank/DDBJ databases">
        <title>Exploring microbial biodiversity for novel pathways involved in the catabolism of aromatic compounds derived from lignin.</title>
        <authorList>
            <person name="Elkins J."/>
        </authorList>
    </citation>
    <scope>NUCLEOTIDE SEQUENCE [LARGE SCALE GENOMIC DNA]</scope>
    <source>
        <strain evidence="5 8">H2C3B</strain>
        <strain evidence="6 7">H2C3C</strain>
    </source>
</reference>
<accession>A0A7Z0B0T7</accession>
<dbReference type="Proteomes" id="UP000540929">
    <property type="component" value="Unassembled WGS sequence"/>
</dbReference>
<dbReference type="PROSITE" id="PS50995">
    <property type="entry name" value="HTH_MARR_2"/>
    <property type="match status" value="1"/>
</dbReference>
<dbReference type="EMBL" id="JACCAU010000001">
    <property type="protein sequence ID" value="NYH15697.1"/>
    <property type="molecule type" value="Genomic_DNA"/>
</dbReference>
<dbReference type="SUPFAM" id="SSF46785">
    <property type="entry name" value="Winged helix' DNA-binding domain"/>
    <property type="match status" value="1"/>
</dbReference>
<feature type="domain" description="HTH marR-type" evidence="4">
    <location>
        <begin position="1"/>
        <end position="139"/>
    </location>
</feature>
<evidence type="ECO:0000256" key="3">
    <source>
        <dbReference type="ARBA" id="ARBA00023163"/>
    </source>
</evidence>
<evidence type="ECO:0000313" key="7">
    <source>
        <dbReference type="Proteomes" id="UP000540929"/>
    </source>
</evidence>
<evidence type="ECO:0000256" key="2">
    <source>
        <dbReference type="ARBA" id="ARBA00023125"/>
    </source>
</evidence>
<dbReference type="GO" id="GO:0003677">
    <property type="term" value="F:DNA binding"/>
    <property type="evidence" value="ECO:0007669"/>
    <property type="project" value="UniProtKB-KW"/>
</dbReference>
<organism evidence="5 8">
    <name type="scientific">Paraburkholderia bryophila</name>
    <dbReference type="NCBI Taxonomy" id="420952"/>
    <lineage>
        <taxon>Bacteria</taxon>
        <taxon>Pseudomonadati</taxon>
        <taxon>Pseudomonadota</taxon>
        <taxon>Betaproteobacteria</taxon>
        <taxon>Burkholderiales</taxon>
        <taxon>Burkholderiaceae</taxon>
        <taxon>Paraburkholderia</taxon>
    </lineage>
</organism>
<dbReference type="InterPro" id="IPR000835">
    <property type="entry name" value="HTH_MarR-typ"/>
</dbReference>
<evidence type="ECO:0000313" key="8">
    <source>
        <dbReference type="Proteomes" id="UP000572540"/>
    </source>
</evidence>
<keyword evidence="1" id="KW-0805">Transcription regulation</keyword>
<comment type="caution">
    <text evidence="5">The sequence shown here is derived from an EMBL/GenBank/DDBJ whole genome shotgun (WGS) entry which is preliminary data.</text>
</comment>
<dbReference type="InterPro" id="IPR036390">
    <property type="entry name" value="WH_DNA-bd_sf"/>
</dbReference>
<dbReference type="AlphaFoldDB" id="A0A7Z0B0T7"/>
<dbReference type="SMART" id="SM00347">
    <property type="entry name" value="HTH_MARR"/>
    <property type="match status" value="1"/>
</dbReference>
<dbReference type="PRINTS" id="PR00598">
    <property type="entry name" value="HTHMARR"/>
</dbReference>
<keyword evidence="3" id="KW-0804">Transcription</keyword>
<dbReference type="InterPro" id="IPR036388">
    <property type="entry name" value="WH-like_DNA-bd_sf"/>
</dbReference>
<dbReference type="Pfam" id="PF12802">
    <property type="entry name" value="MarR_2"/>
    <property type="match status" value="1"/>
</dbReference>
<dbReference type="EMBL" id="JACCAS010000002">
    <property type="protein sequence ID" value="NYH25861.1"/>
    <property type="molecule type" value="Genomic_DNA"/>
</dbReference>
<evidence type="ECO:0000259" key="4">
    <source>
        <dbReference type="PROSITE" id="PS50995"/>
    </source>
</evidence>
<proteinExistence type="predicted"/>
<sequence>MPVRKQLPNPMPLIGLINRGFTRIFDAQLRQLGFAVGQIPVLNALKGGKALPQSELARLARVEQPTMAQLLSRMERDEIVDRVADPADKRSRLISLTADAEKRLPKARAILFAGSEDALSGLSDDEVTQLVELLERVNANIERMSEQAGDA</sequence>
<protein>
    <submittedName>
        <fullName evidence="5">DNA-binding MarR family transcriptional regulator</fullName>
    </submittedName>
</protein>
<gene>
    <name evidence="6" type="ORF">GGD40_005432</name>
    <name evidence="5" type="ORF">GGD41_002925</name>
</gene>
<evidence type="ECO:0000256" key="1">
    <source>
        <dbReference type="ARBA" id="ARBA00023015"/>
    </source>
</evidence>
<name>A0A7Z0B0T7_9BURK</name>
<keyword evidence="7" id="KW-1185">Reference proteome</keyword>
<dbReference type="Proteomes" id="UP000572540">
    <property type="component" value="Unassembled WGS sequence"/>
</dbReference>
<dbReference type="Gene3D" id="1.10.10.10">
    <property type="entry name" value="Winged helix-like DNA-binding domain superfamily/Winged helix DNA-binding domain"/>
    <property type="match status" value="1"/>
</dbReference>
<evidence type="ECO:0000313" key="6">
    <source>
        <dbReference type="EMBL" id="NYH25861.1"/>
    </source>
</evidence>
<dbReference type="PANTHER" id="PTHR42756">
    <property type="entry name" value="TRANSCRIPTIONAL REGULATOR, MARR"/>
    <property type="match status" value="1"/>
</dbReference>
<dbReference type="GO" id="GO:0003700">
    <property type="term" value="F:DNA-binding transcription factor activity"/>
    <property type="evidence" value="ECO:0007669"/>
    <property type="project" value="InterPro"/>
</dbReference>